<keyword evidence="3" id="KW-0812">Transmembrane</keyword>
<evidence type="ECO:0000256" key="3">
    <source>
        <dbReference type="RuleBase" id="RU364113"/>
    </source>
</evidence>
<dbReference type="SUPFAM" id="SSF117892">
    <property type="entry name" value="Band 7/SPFH domain"/>
    <property type="match status" value="1"/>
</dbReference>
<evidence type="ECO:0000313" key="6">
    <source>
        <dbReference type="EMBL" id="GLQ19318.1"/>
    </source>
</evidence>
<dbReference type="Gene3D" id="3.30.479.30">
    <property type="entry name" value="Band 7 domain"/>
    <property type="match status" value="1"/>
</dbReference>
<comment type="subunit">
    <text evidence="3">HflC and HflK may interact to form a multimeric complex.</text>
</comment>
<keyword evidence="6" id="KW-0378">Hydrolase</keyword>
<comment type="similarity">
    <text evidence="2 3">Belongs to the band 7/mec-2 family. HflK subfamily.</text>
</comment>
<evidence type="ECO:0000256" key="4">
    <source>
        <dbReference type="SAM" id="MobiDB-lite"/>
    </source>
</evidence>
<feature type="region of interest" description="Disordered" evidence="4">
    <location>
        <begin position="1"/>
        <end position="76"/>
    </location>
</feature>
<feature type="domain" description="Band 7" evidence="5">
    <location>
        <begin position="100"/>
        <end position="268"/>
    </location>
</feature>
<reference evidence="6" key="2">
    <citation type="submission" date="2023-01" db="EMBL/GenBank/DDBJ databases">
        <title>Draft genome sequence of Algimonas porphyrae strain NBRC 108216.</title>
        <authorList>
            <person name="Sun Q."/>
            <person name="Mori K."/>
        </authorList>
    </citation>
    <scope>NUCLEOTIDE SEQUENCE</scope>
    <source>
        <strain evidence="6">NBRC 108216</strain>
    </source>
</reference>
<comment type="function">
    <text evidence="3">HflC and HflK could encode or regulate a protease.</text>
</comment>
<dbReference type="PANTHER" id="PTHR42911:SF2">
    <property type="entry name" value="PROHIBITIN FAMILY PROTEIN"/>
    <property type="match status" value="1"/>
</dbReference>
<keyword evidence="3" id="KW-0472">Membrane</keyword>
<dbReference type="Proteomes" id="UP001161390">
    <property type="component" value="Unassembled WGS sequence"/>
</dbReference>
<dbReference type="InterPro" id="IPR010201">
    <property type="entry name" value="HflK"/>
</dbReference>
<keyword evidence="3" id="KW-1133">Transmembrane helix</keyword>
<keyword evidence="7" id="KW-1185">Reference proteome</keyword>
<dbReference type="GO" id="GO:0006508">
    <property type="term" value="P:proteolysis"/>
    <property type="evidence" value="ECO:0007669"/>
    <property type="project" value="UniProtKB-KW"/>
</dbReference>
<dbReference type="CDD" id="cd03404">
    <property type="entry name" value="SPFH_HflK"/>
    <property type="match status" value="1"/>
</dbReference>
<comment type="caution">
    <text evidence="6">The sequence shown here is derived from an EMBL/GenBank/DDBJ whole genome shotgun (WGS) entry which is preliminary data.</text>
</comment>
<reference evidence="6" key="1">
    <citation type="journal article" date="2014" name="Int. J. Syst. Evol. Microbiol.">
        <title>Complete genome of a new Firmicutes species belonging to the dominant human colonic microbiota ('Ruminococcus bicirculans') reveals two chromosomes and a selective capacity to utilize plant glucans.</title>
        <authorList>
            <consortium name="NISC Comparative Sequencing Program"/>
            <person name="Wegmann U."/>
            <person name="Louis P."/>
            <person name="Goesmann A."/>
            <person name="Henrissat B."/>
            <person name="Duncan S.H."/>
            <person name="Flint H.J."/>
        </authorList>
    </citation>
    <scope>NUCLEOTIDE SEQUENCE</scope>
    <source>
        <strain evidence="6">NBRC 108216</strain>
    </source>
</reference>
<comment type="subcellular location">
    <subcellularLocation>
        <location evidence="1">Membrane</location>
        <topology evidence="1">Single-pass membrane protein</topology>
    </subcellularLocation>
</comment>
<evidence type="ECO:0000256" key="1">
    <source>
        <dbReference type="ARBA" id="ARBA00004167"/>
    </source>
</evidence>
<evidence type="ECO:0000256" key="2">
    <source>
        <dbReference type="ARBA" id="ARBA00006971"/>
    </source>
</evidence>
<protein>
    <recommendedName>
        <fullName evidence="3">Protein HflK</fullName>
    </recommendedName>
</protein>
<dbReference type="InterPro" id="IPR001107">
    <property type="entry name" value="Band_7"/>
</dbReference>
<dbReference type="GO" id="GO:0008233">
    <property type="term" value="F:peptidase activity"/>
    <property type="evidence" value="ECO:0007669"/>
    <property type="project" value="UniProtKB-KW"/>
</dbReference>
<accession>A0ABQ5UVZ2</accession>
<keyword evidence="6" id="KW-0645">Protease</keyword>
<evidence type="ECO:0000313" key="7">
    <source>
        <dbReference type="Proteomes" id="UP001161390"/>
    </source>
</evidence>
<evidence type="ECO:0000259" key="5">
    <source>
        <dbReference type="SMART" id="SM00244"/>
    </source>
</evidence>
<dbReference type="NCBIfam" id="TIGR01933">
    <property type="entry name" value="hflK"/>
    <property type="match status" value="1"/>
</dbReference>
<dbReference type="SMART" id="SM00244">
    <property type="entry name" value="PHB"/>
    <property type="match status" value="1"/>
</dbReference>
<feature type="transmembrane region" description="Helical" evidence="3">
    <location>
        <begin position="86"/>
        <end position="105"/>
    </location>
</feature>
<proteinExistence type="inferred from homology"/>
<organism evidence="6 7">
    <name type="scientific">Algimonas porphyrae</name>
    <dbReference type="NCBI Taxonomy" id="1128113"/>
    <lineage>
        <taxon>Bacteria</taxon>
        <taxon>Pseudomonadati</taxon>
        <taxon>Pseudomonadota</taxon>
        <taxon>Alphaproteobacteria</taxon>
        <taxon>Maricaulales</taxon>
        <taxon>Robiginitomaculaceae</taxon>
        <taxon>Algimonas</taxon>
    </lineage>
</organism>
<dbReference type="RefSeq" id="WP_284369072.1">
    <property type="nucleotide sequence ID" value="NZ_BSNJ01000001.1"/>
</dbReference>
<dbReference type="PANTHER" id="PTHR42911">
    <property type="entry name" value="MODULATOR OF FTSH PROTEASE HFLC"/>
    <property type="match status" value="1"/>
</dbReference>
<dbReference type="Pfam" id="PF01145">
    <property type="entry name" value="Band_7"/>
    <property type="match status" value="1"/>
</dbReference>
<sequence>MPDSNSPWGPKKGSGDKGNSPWGSGNKGNGKKPGPTASGGGDRSPELDNVIEGFKTRVRSGGPRRPNRGGGNGGGGQFRIGPFGPLGIAAVVGAMLLISTSVYTVDQTERALVLRFGDYVRTEGPGLKFKLPSPIETTYKQETEIIRKDAIGGNDLTSLMLTGDENIVDINFTVLWRINDLADYYFEVDDPAKAVIAVAESAMREIVGKNDLEGIITTDRLAITTAVRDLMQQTLNEYKAGVRVVEVQLQKADAPDQGGVVDAFRDVVDAAQERETTINQAVASQNTIVPEARGVASQILQDAEAYRDRVIAEAEGEAERFNLIYQEYRRAPVVTRQRMYLETIEEVYAPAEKIILDSEAGSGIVPYLPLDQLGNRNTQRPSTPPR</sequence>
<gene>
    <name evidence="6" type="ORF">GCM10007854_02730</name>
</gene>
<name>A0ABQ5UVZ2_9PROT</name>
<dbReference type="EMBL" id="BSNJ01000001">
    <property type="protein sequence ID" value="GLQ19318.1"/>
    <property type="molecule type" value="Genomic_DNA"/>
</dbReference>
<dbReference type="InterPro" id="IPR036013">
    <property type="entry name" value="Band_7/SPFH_dom_sf"/>
</dbReference>